<dbReference type="WBParaSite" id="Csp11.Scaffold630.g20006.t1">
    <property type="protein sequence ID" value="Csp11.Scaffold630.g20006.t1"/>
    <property type="gene ID" value="Csp11.Scaffold630.g20006"/>
</dbReference>
<dbReference type="Proteomes" id="UP000095282">
    <property type="component" value="Unplaced"/>
</dbReference>
<dbReference type="PANTHER" id="PTHR21503">
    <property type="entry name" value="F-BOX-CONTAINING HYPOTHETICAL PROTEIN C.ELEGANS"/>
    <property type="match status" value="1"/>
</dbReference>
<feature type="domain" description="Sdz-33 F-box" evidence="1">
    <location>
        <begin position="209"/>
        <end position="264"/>
    </location>
</feature>
<dbReference type="PANTHER" id="PTHR21503:SF8">
    <property type="entry name" value="F-BOX ASSOCIATED DOMAIN-CONTAINING PROTEIN-RELATED"/>
    <property type="match status" value="1"/>
</dbReference>
<dbReference type="InterPro" id="IPR012885">
    <property type="entry name" value="F-box_Sdz-33"/>
</dbReference>
<dbReference type="AlphaFoldDB" id="A0A1I7UWD4"/>
<keyword evidence="2" id="KW-1185">Reference proteome</keyword>
<sequence length="349" mass="40893">MNVFWYFEDVTEAKDPKEFRKRYSVDGVDFPTKTRNRIDQPNDPLVGNVSLYDSSKLKPGYRQYRETFNVANDRPKGKQYHTVTYTPTTMSASPLPKCWTPNICSDYQSAIIHFVNFIKEVFKCDVTGFRMDIRSVPNFGKFFTKNVINGTCKTFELNGMRQKETNPLKLDAYDIDWVLTNTPSNVKLKISCEEIVGNFRWEEPITQKAIEFNCDSTWFTAANLLNSKCNTLETGRTQLNSSTFREFITKWINGTNKEFRYLCIQISTNQAENMRKSLFGSKDYDVKAFDRERKFSDFELNPISKRIEWGKEHFEKSRDIRREDGMTATITVLDSMFLFVVWHKKNSQK</sequence>
<proteinExistence type="predicted"/>
<evidence type="ECO:0000313" key="3">
    <source>
        <dbReference type="WBParaSite" id="Csp11.Scaffold630.g20006.t1"/>
    </source>
</evidence>
<protein>
    <submittedName>
        <fullName evidence="3">FBA_2 domain-containing protein</fullName>
    </submittedName>
</protein>
<reference evidence="3" key="1">
    <citation type="submission" date="2016-11" db="UniProtKB">
        <authorList>
            <consortium name="WormBaseParasite"/>
        </authorList>
    </citation>
    <scope>IDENTIFICATION</scope>
</reference>
<dbReference type="eggNOG" id="ENOG502THCJ">
    <property type="taxonomic scope" value="Eukaryota"/>
</dbReference>
<name>A0A1I7UWD4_9PELO</name>
<evidence type="ECO:0000259" key="1">
    <source>
        <dbReference type="Pfam" id="PF07735"/>
    </source>
</evidence>
<organism evidence="2 3">
    <name type="scientific">Caenorhabditis tropicalis</name>
    <dbReference type="NCBI Taxonomy" id="1561998"/>
    <lineage>
        <taxon>Eukaryota</taxon>
        <taxon>Metazoa</taxon>
        <taxon>Ecdysozoa</taxon>
        <taxon>Nematoda</taxon>
        <taxon>Chromadorea</taxon>
        <taxon>Rhabditida</taxon>
        <taxon>Rhabditina</taxon>
        <taxon>Rhabditomorpha</taxon>
        <taxon>Rhabditoidea</taxon>
        <taxon>Rhabditidae</taxon>
        <taxon>Peloderinae</taxon>
        <taxon>Caenorhabditis</taxon>
    </lineage>
</organism>
<accession>A0A1I7UWD4</accession>
<evidence type="ECO:0000313" key="2">
    <source>
        <dbReference type="Proteomes" id="UP000095282"/>
    </source>
</evidence>
<dbReference type="Pfam" id="PF07735">
    <property type="entry name" value="FBA_2"/>
    <property type="match status" value="1"/>
</dbReference>